<keyword evidence="2" id="KW-1185">Reference proteome</keyword>
<dbReference type="AlphaFoldDB" id="A0A9J5X190"/>
<evidence type="ECO:0000313" key="2">
    <source>
        <dbReference type="Proteomes" id="UP000824120"/>
    </source>
</evidence>
<comment type="caution">
    <text evidence="1">The sequence shown here is derived from an EMBL/GenBank/DDBJ whole genome shotgun (WGS) entry which is preliminary data.</text>
</comment>
<dbReference type="EMBL" id="JACXVP010000010">
    <property type="protein sequence ID" value="KAG5581455.1"/>
    <property type="molecule type" value="Genomic_DNA"/>
</dbReference>
<gene>
    <name evidence="1" type="ORF">H5410_052082</name>
</gene>
<organism evidence="1 2">
    <name type="scientific">Solanum commersonii</name>
    <name type="common">Commerson's wild potato</name>
    <name type="synonym">Commerson's nightshade</name>
    <dbReference type="NCBI Taxonomy" id="4109"/>
    <lineage>
        <taxon>Eukaryota</taxon>
        <taxon>Viridiplantae</taxon>
        <taxon>Streptophyta</taxon>
        <taxon>Embryophyta</taxon>
        <taxon>Tracheophyta</taxon>
        <taxon>Spermatophyta</taxon>
        <taxon>Magnoliopsida</taxon>
        <taxon>eudicotyledons</taxon>
        <taxon>Gunneridae</taxon>
        <taxon>Pentapetalae</taxon>
        <taxon>asterids</taxon>
        <taxon>lamiids</taxon>
        <taxon>Solanales</taxon>
        <taxon>Solanaceae</taxon>
        <taxon>Solanoideae</taxon>
        <taxon>Solaneae</taxon>
        <taxon>Solanum</taxon>
    </lineage>
</organism>
<proteinExistence type="predicted"/>
<name>A0A9J5X190_SOLCO</name>
<dbReference type="OrthoDB" id="1250017at2759"/>
<accession>A0A9J5X190</accession>
<dbReference type="Proteomes" id="UP000824120">
    <property type="component" value="Chromosome 10"/>
</dbReference>
<protein>
    <submittedName>
        <fullName evidence="1">Uncharacterized protein</fullName>
    </submittedName>
</protein>
<evidence type="ECO:0000313" key="1">
    <source>
        <dbReference type="EMBL" id="KAG5581455.1"/>
    </source>
</evidence>
<sequence>MLLARDSINQEIWWETKCGHSSIWYGNWTQVGALHYYSCESSLYEAFDEVSQSLILGNWNNEVMMELFNELIGTVYELENWDKPWWIPNSTRKFYVGSAWELVRERKEPQELMMNIWEKGIPFKVFPEWKDHFYKLKTR</sequence>
<reference evidence="1 2" key="1">
    <citation type="submission" date="2020-09" db="EMBL/GenBank/DDBJ databases">
        <title>De no assembly of potato wild relative species, Solanum commersonii.</title>
        <authorList>
            <person name="Cho K."/>
        </authorList>
    </citation>
    <scope>NUCLEOTIDE SEQUENCE [LARGE SCALE GENOMIC DNA]</scope>
    <source>
        <strain evidence="1">LZ3.2</strain>
        <tissue evidence="1">Leaf</tissue>
    </source>
</reference>